<proteinExistence type="inferred from homology"/>
<keyword evidence="3" id="KW-0378">Hydrolase</keyword>
<dbReference type="Pfam" id="PF00753">
    <property type="entry name" value="Lactamase_B"/>
    <property type="match status" value="1"/>
</dbReference>
<evidence type="ECO:0000256" key="4">
    <source>
        <dbReference type="ARBA" id="ARBA00022833"/>
    </source>
</evidence>
<dbReference type="InterPro" id="IPR001279">
    <property type="entry name" value="Metallo-B-lactamas"/>
</dbReference>
<keyword evidence="2" id="KW-0479">Metal-binding</keyword>
<evidence type="ECO:0000313" key="6">
    <source>
        <dbReference type="EMBL" id="NJP36951.1"/>
    </source>
</evidence>
<evidence type="ECO:0000256" key="2">
    <source>
        <dbReference type="ARBA" id="ARBA00022723"/>
    </source>
</evidence>
<comment type="caution">
    <text evidence="6">The sequence shown here is derived from an EMBL/GenBank/DDBJ whole genome shotgun (WGS) entry which is preliminary data.</text>
</comment>
<reference evidence="6 7" key="1">
    <citation type="submission" date="2020-03" db="EMBL/GenBank/DDBJ databases">
        <title>Assessment of the enzymatic potential of alkaline-tolerant lipase obtained from Bacillus luteus H11 (technogenic soil) for the bioremediation of saline soils contaminated with petroleum substances.</title>
        <authorList>
            <person name="Kalwasinska A."/>
        </authorList>
    </citation>
    <scope>NUCLEOTIDE SEQUENCE [LARGE SCALE GENOMIC DNA]</scope>
    <source>
        <strain evidence="6 7">H11</strain>
    </source>
</reference>
<comment type="similarity">
    <text evidence="1">Belongs to the metallo-beta-lactamase superfamily.</text>
</comment>
<dbReference type="PANTHER" id="PTHR42978">
    <property type="entry name" value="QUORUM-QUENCHING LACTONASE YTNP-RELATED-RELATED"/>
    <property type="match status" value="1"/>
</dbReference>
<gene>
    <name evidence="6" type="ORF">HCN83_05050</name>
</gene>
<sequence length="292" mass="33191">MALEQLNVGSNITLTWLDGGDTFMDGGAMFGVVPKPLWSRKYPVNERNQIELRCDPVLVQMDEQILLIDSGIGRGRLSEKALRNYGVTGESRVEENLAELGLTPADITDVVMTHMHFDHACGLVAETEEGPVPAFPNAVIHVNETEWDEMRNPNMRSKNTYFKENWEPVEQLVRTYTDTHEPAPGVRMIHTGGHSAGHAIIRIEGPDSVFWHMADIMPTHAHQNALWVLAYDDYPMDSIYAKQKYVTDALKAGDWFFFYHDYKYRAIRWDETGKEVQDAVKRKAAAESPSRR</sequence>
<dbReference type="CDD" id="cd07728">
    <property type="entry name" value="YtnP-like_MBL-fold"/>
    <property type="match status" value="1"/>
</dbReference>
<keyword evidence="4" id="KW-0862">Zinc</keyword>
<dbReference type="Proteomes" id="UP000752012">
    <property type="component" value="Unassembled WGS sequence"/>
</dbReference>
<dbReference type="SUPFAM" id="SSF56281">
    <property type="entry name" value="Metallo-hydrolase/oxidoreductase"/>
    <property type="match status" value="1"/>
</dbReference>
<dbReference type="PANTHER" id="PTHR42978:SF6">
    <property type="entry name" value="QUORUM-QUENCHING LACTONASE YTNP-RELATED"/>
    <property type="match status" value="1"/>
</dbReference>
<dbReference type="GO" id="GO:0046872">
    <property type="term" value="F:metal ion binding"/>
    <property type="evidence" value="ECO:0007669"/>
    <property type="project" value="UniProtKB-KW"/>
</dbReference>
<accession>A0A969TUG8</accession>
<dbReference type="GO" id="GO:0016787">
    <property type="term" value="F:hydrolase activity"/>
    <property type="evidence" value="ECO:0007669"/>
    <property type="project" value="UniProtKB-KW"/>
</dbReference>
<dbReference type="EMBL" id="JAATHJ010000005">
    <property type="protein sequence ID" value="NJP36951.1"/>
    <property type="molecule type" value="Genomic_DNA"/>
</dbReference>
<name>A0A969TUG8_9BACI</name>
<protein>
    <submittedName>
        <fullName evidence="6">MBL fold metallo-hydrolase</fullName>
    </submittedName>
</protein>
<dbReference type="SMART" id="SM00849">
    <property type="entry name" value="Lactamase_B"/>
    <property type="match status" value="1"/>
</dbReference>
<dbReference type="InterPro" id="IPR051013">
    <property type="entry name" value="MBL_superfamily_lactonases"/>
</dbReference>
<evidence type="ECO:0000256" key="1">
    <source>
        <dbReference type="ARBA" id="ARBA00007749"/>
    </source>
</evidence>
<evidence type="ECO:0000313" key="7">
    <source>
        <dbReference type="Proteomes" id="UP000752012"/>
    </source>
</evidence>
<keyword evidence="7" id="KW-1185">Reference proteome</keyword>
<feature type="domain" description="Metallo-beta-lactamase" evidence="5">
    <location>
        <begin position="53"/>
        <end position="260"/>
    </location>
</feature>
<dbReference type="InterPro" id="IPR036866">
    <property type="entry name" value="RibonucZ/Hydroxyglut_hydro"/>
</dbReference>
<organism evidence="6 7">
    <name type="scientific">Alkalicoccus luteus</name>
    <dbReference type="NCBI Taxonomy" id="1237094"/>
    <lineage>
        <taxon>Bacteria</taxon>
        <taxon>Bacillati</taxon>
        <taxon>Bacillota</taxon>
        <taxon>Bacilli</taxon>
        <taxon>Bacillales</taxon>
        <taxon>Bacillaceae</taxon>
        <taxon>Alkalicoccus</taxon>
    </lineage>
</organism>
<evidence type="ECO:0000259" key="5">
    <source>
        <dbReference type="SMART" id="SM00849"/>
    </source>
</evidence>
<dbReference type="AlphaFoldDB" id="A0A969TUG8"/>
<dbReference type="Gene3D" id="3.60.15.10">
    <property type="entry name" value="Ribonuclease Z/Hydroxyacylglutathione hydrolase-like"/>
    <property type="match status" value="1"/>
</dbReference>
<evidence type="ECO:0000256" key="3">
    <source>
        <dbReference type="ARBA" id="ARBA00022801"/>
    </source>
</evidence>